<dbReference type="AlphaFoldDB" id="A0A1F4ZDA6"/>
<evidence type="ECO:0000313" key="3">
    <source>
        <dbReference type="Proteomes" id="UP000177080"/>
    </source>
</evidence>
<gene>
    <name evidence="2" type="ORF">A2989_03430</name>
</gene>
<name>A0A1F4ZDA6_9BACT</name>
<dbReference type="EMBL" id="MEXN01000005">
    <property type="protein sequence ID" value="OGD03707.1"/>
    <property type="molecule type" value="Genomic_DNA"/>
</dbReference>
<dbReference type="Proteomes" id="UP000177080">
    <property type="component" value="Unassembled WGS sequence"/>
</dbReference>
<accession>A0A1F4ZDA6</accession>
<protein>
    <submittedName>
        <fullName evidence="2">Uncharacterized protein</fullName>
    </submittedName>
</protein>
<comment type="caution">
    <text evidence="2">The sequence shown here is derived from an EMBL/GenBank/DDBJ whole genome shotgun (WGS) entry which is preliminary data.</text>
</comment>
<proteinExistence type="predicted"/>
<evidence type="ECO:0000256" key="1">
    <source>
        <dbReference type="SAM" id="MobiDB-lite"/>
    </source>
</evidence>
<reference evidence="2 3" key="1">
    <citation type="journal article" date="2016" name="Nat. Commun.">
        <title>Thousands of microbial genomes shed light on interconnected biogeochemical processes in an aquifer system.</title>
        <authorList>
            <person name="Anantharaman K."/>
            <person name="Brown C.T."/>
            <person name="Hug L.A."/>
            <person name="Sharon I."/>
            <person name="Castelle C.J."/>
            <person name="Probst A.J."/>
            <person name="Thomas B.C."/>
            <person name="Singh A."/>
            <person name="Wilkins M.J."/>
            <person name="Karaoz U."/>
            <person name="Brodie E.L."/>
            <person name="Williams K.H."/>
            <person name="Hubbard S.S."/>
            <person name="Banfield J.F."/>
        </authorList>
    </citation>
    <scope>NUCLEOTIDE SEQUENCE [LARGE SCALE GENOMIC DNA]</scope>
</reference>
<sequence>MGDEKNYSFKLGRPIGQPDNPTRDYTKAESTILKPYLVKNTPGVTNPEEIWKQAPGYLFLATYKAIMADRHLNIKMSHTYVDSTAAQIQALITEALNASDKGPYTPAELNQMAGEIKSKFLQEATQPPT</sequence>
<organism evidence="2 3">
    <name type="scientific">Candidatus Amesbacteria bacterium RIFCSPLOWO2_01_FULL_48_25</name>
    <dbReference type="NCBI Taxonomy" id="1797259"/>
    <lineage>
        <taxon>Bacteria</taxon>
        <taxon>Candidatus Amesiibacteriota</taxon>
    </lineage>
</organism>
<dbReference type="STRING" id="1797259.A2989_03430"/>
<evidence type="ECO:0000313" key="2">
    <source>
        <dbReference type="EMBL" id="OGD03707.1"/>
    </source>
</evidence>
<feature type="region of interest" description="Disordered" evidence="1">
    <location>
        <begin position="1"/>
        <end position="23"/>
    </location>
</feature>